<dbReference type="PANTHER" id="PTHR43317:SF11">
    <property type="entry name" value="POLYAMINE AMINOPROPYLTRANSFERASE 2"/>
    <property type="match status" value="1"/>
</dbReference>
<dbReference type="AlphaFoldDB" id="A0A6F8VBT8"/>
<dbReference type="PROSITE" id="PS51006">
    <property type="entry name" value="PABS_2"/>
    <property type="match status" value="1"/>
</dbReference>
<evidence type="ECO:0000259" key="5">
    <source>
        <dbReference type="PROSITE" id="PS51006"/>
    </source>
</evidence>
<dbReference type="InterPro" id="IPR030374">
    <property type="entry name" value="PABS"/>
</dbReference>
<dbReference type="PANTHER" id="PTHR43317">
    <property type="entry name" value="THERMOSPERMINE SYNTHASE ACAULIS5"/>
    <property type="match status" value="1"/>
</dbReference>
<dbReference type="SUPFAM" id="SSF53335">
    <property type="entry name" value="S-adenosyl-L-methionine-dependent methyltransferases"/>
    <property type="match status" value="1"/>
</dbReference>
<organism evidence="6 7">
    <name type="scientific">Sulfurimicrobium lacus</name>
    <dbReference type="NCBI Taxonomy" id="2715678"/>
    <lineage>
        <taxon>Bacteria</taxon>
        <taxon>Pseudomonadati</taxon>
        <taxon>Pseudomonadota</taxon>
        <taxon>Betaproteobacteria</taxon>
        <taxon>Nitrosomonadales</taxon>
        <taxon>Sulfuricellaceae</taxon>
        <taxon>Sulfurimicrobium</taxon>
    </lineage>
</organism>
<reference evidence="7" key="1">
    <citation type="submission" date="2020-03" db="EMBL/GenBank/DDBJ databases">
        <title>Complete genome sequence of sulfur-oxidizing bacterium skT11.</title>
        <authorList>
            <person name="Kanda M."/>
            <person name="Kojima H."/>
            <person name="Fukui M."/>
        </authorList>
    </citation>
    <scope>NUCLEOTIDE SEQUENCE [LARGE SCALE GENOMIC DNA]</scope>
    <source>
        <strain evidence="7">skT11</strain>
    </source>
</reference>
<gene>
    <name evidence="6" type="ORF">SKTS_21890</name>
</gene>
<accession>A0A6F8VBT8</accession>
<dbReference type="GO" id="GO:0016740">
    <property type="term" value="F:transferase activity"/>
    <property type="evidence" value="ECO:0007669"/>
    <property type="project" value="UniProtKB-UniRule"/>
</dbReference>
<name>A0A6F8VBT8_9PROT</name>
<protein>
    <submittedName>
        <fullName evidence="6">Spermidine synthase</fullName>
    </submittedName>
</protein>
<dbReference type="EMBL" id="AP022853">
    <property type="protein sequence ID" value="BCB27303.1"/>
    <property type="molecule type" value="Genomic_DNA"/>
</dbReference>
<dbReference type="KEGG" id="slac:SKTS_21890"/>
<feature type="domain" description="PABS" evidence="5">
    <location>
        <begin position="77"/>
        <end position="244"/>
    </location>
</feature>
<proteinExistence type="inferred from homology"/>
<evidence type="ECO:0000256" key="4">
    <source>
        <dbReference type="PROSITE-ProRule" id="PRU00354"/>
    </source>
</evidence>
<dbReference type="InterPro" id="IPR029063">
    <property type="entry name" value="SAM-dependent_MTases_sf"/>
</dbReference>
<keyword evidence="3 4" id="KW-0620">Polyamine biosynthesis</keyword>
<keyword evidence="2 4" id="KW-0808">Transferase</keyword>
<evidence type="ECO:0000256" key="2">
    <source>
        <dbReference type="ARBA" id="ARBA00022679"/>
    </source>
</evidence>
<sequence length="267" mass="30017">MIRTLDDKKRENLSDLSDFLFKYHAALPQTLAGKPFLYEGNEVITLHFDFATTQSHMCKCDPEKLILGYTRTMMGFLLFQPKPERIAMVGLGGGSLAKYCLRHLPNTHFTAVEINPEVIALRDNFRIPPDGPNFKVICANGAVYVQNHSELVDVLLVDGFDRDGQPRELCSVGFYDHCYAKLRDGGVLVVNLLSGDNKFRTYAARIRERFDDQVVVMEAEGFGNKIAFAYKGRGFPPLATTMSERVHDLGLTHTVPLHTIAKKVIHN</sequence>
<keyword evidence="7" id="KW-1185">Reference proteome</keyword>
<feature type="active site" description="Proton acceptor" evidence="4">
    <location>
        <position position="158"/>
    </location>
</feature>
<evidence type="ECO:0000256" key="1">
    <source>
        <dbReference type="ARBA" id="ARBA00007867"/>
    </source>
</evidence>
<dbReference type="Gene3D" id="3.40.50.150">
    <property type="entry name" value="Vaccinia Virus protein VP39"/>
    <property type="match status" value="1"/>
</dbReference>
<evidence type="ECO:0000313" key="6">
    <source>
        <dbReference type="EMBL" id="BCB27303.1"/>
    </source>
</evidence>
<dbReference type="Proteomes" id="UP000502260">
    <property type="component" value="Chromosome"/>
</dbReference>
<evidence type="ECO:0000313" key="7">
    <source>
        <dbReference type="Proteomes" id="UP000502260"/>
    </source>
</evidence>
<comment type="similarity">
    <text evidence="1">Belongs to the spermidine/spermine synthase family.</text>
</comment>
<dbReference type="GO" id="GO:0006596">
    <property type="term" value="P:polyamine biosynthetic process"/>
    <property type="evidence" value="ECO:0007669"/>
    <property type="project" value="UniProtKB-UniRule"/>
</dbReference>
<dbReference type="CDD" id="cd02440">
    <property type="entry name" value="AdoMet_MTases"/>
    <property type="match status" value="1"/>
</dbReference>
<dbReference type="Pfam" id="PF01564">
    <property type="entry name" value="Spermine_synth"/>
    <property type="match status" value="1"/>
</dbReference>
<evidence type="ECO:0000256" key="3">
    <source>
        <dbReference type="ARBA" id="ARBA00023115"/>
    </source>
</evidence>